<keyword evidence="1" id="KW-1133">Transmembrane helix</keyword>
<keyword evidence="1" id="KW-0812">Transmembrane</keyword>
<dbReference type="EMBL" id="HBUE01140551">
    <property type="protein sequence ID" value="CAG6500493.1"/>
    <property type="molecule type" value="Transcribed_RNA"/>
</dbReference>
<evidence type="ECO:0000256" key="1">
    <source>
        <dbReference type="SAM" id="Phobius"/>
    </source>
</evidence>
<reference evidence="2" key="1">
    <citation type="submission" date="2021-05" db="EMBL/GenBank/DDBJ databases">
        <authorList>
            <person name="Alioto T."/>
            <person name="Alioto T."/>
            <person name="Gomez Garrido J."/>
        </authorList>
    </citation>
    <scope>NUCLEOTIDE SEQUENCE</scope>
</reference>
<organism evidence="2">
    <name type="scientific">Culex pipiens</name>
    <name type="common">House mosquito</name>
    <dbReference type="NCBI Taxonomy" id="7175"/>
    <lineage>
        <taxon>Eukaryota</taxon>
        <taxon>Metazoa</taxon>
        <taxon>Ecdysozoa</taxon>
        <taxon>Arthropoda</taxon>
        <taxon>Hexapoda</taxon>
        <taxon>Insecta</taxon>
        <taxon>Pterygota</taxon>
        <taxon>Neoptera</taxon>
        <taxon>Endopterygota</taxon>
        <taxon>Diptera</taxon>
        <taxon>Nematocera</taxon>
        <taxon>Culicoidea</taxon>
        <taxon>Culicidae</taxon>
        <taxon>Culicinae</taxon>
        <taxon>Culicini</taxon>
        <taxon>Culex</taxon>
        <taxon>Culex</taxon>
    </lineage>
</organism>
<dbReference type="AlphaFoldDB" id="A0A8D8CXB0"/>
<dbReference type="EMBL" id="HBUE01140553">
    <property type="protein sequence ID" value="CAG6500494.1"/>
    <property type="molecule type" value="Transcribed_RNA"/>
</dbReference>
<proteinExistence type="predicted"/>
<accession>A0A8D8CXB0</accession>
<evidence type="ECO:0000313" key="2">
    <source>
        <dbReference type="EMBL" id="CAG6500494.1"/>
    </source>
</evidence>
<feature type="transmembrane region" description="Helical" evidence="1">
    <location>
        <begin position="71"/>
        <end position="90"/>
    </location>
</feature>
<sequence length="125" mass="14170">MRVATCAAIPTMLVFLFPFYRSLANGHLHKFPIYNLGVIIIDQPLCPHTYNKYTLCPLQPHQNVLFSARKLLLVLLLFFSEHSFALPLFAPETVNRPTRRDKLLSNACPSARVPAASGDDSYRRL</sequence>
<protein>
    <submittedName>
        <fullName evidence="2">(northern house mosquito) hypothetical protein</fullName>
    </submittedName>
</protein>
<keyword evidence="1" id="KW-0472">Membrane</keyword>
<name>A0A8D8CXB0_CULPI</name>